<evidence type="ECO:0000313" key="1">
    <source>
        <dbReference type="EMBL" id="BAF90360.1"/>
    </source>
</evidence>
<reference evidence="1 2" key="6">
    <citation type="journal article" date="2011" name="Appl. Environ. Microbiol.">
        <title>Involvement of the azorhizobial chromosome partition gene (parA) in the onset of bacteroid differentiation during Sesbania rostrata stem nodule development.</title>
        <authorList>
            <person name="Liu CT."/>
            <person name="Lee KB."/>
            <person name="Wang YS."/>
            <person name="Peng MH."/>
            <person name="Lee KT."/>
            <person name="Suzuki S."/>
            <person name="Suzuki T."/>
            <person name="Oyaizu H."/>
        </authorList>
    </citation>
    <scope>NUCLEOTIDE SEQUENCE [LARGE SCALE GENOMIC DNA]</scope>
    <source>
        <strain evidence="2">ATCC 43989 / DSM 5975 / JCM 20966 / LMG 6465 / NBRC 14845 / NCIMB 13405 / ORS 571</strain>
    </source>
</reference>
<dbReference type="HOGENOM" id="CLU_796077_0_0_5"/>
<dbReference type="EMBL" id="AP009384">
    <property type="protein sequence ID" value="BAF90360.1"/>
    <property type="molecule type" value="Genomic_DNA"/>
</dbReference>
<reference evidence="2" key="2">
    <citation type="submission" date="2007-04" db="EMBL/GenBank/DDBJ databases">
        <title>Complete genome sequence of the nitrogen-fixing bacterium Azorhizobium caulinodans ORS571.</title>
        <authorList>
            <person name="Lee K.B."/>
            <person name="Backer P.D."/>
            <person name="Aono T."/>
            <person name="Liu C.T."/>
            <person name="Suzuki S."/>
            <person name="Suzuki T."/>
            <person name="Kaneko T."/>
            <person name="Yamada M."/>
            <person name="Tabata S."/>
            <person name="Kupfer D.M."/>
            <person name="Najar F.Z."/>
            <person name="Wiley G.B."/>
            <person name="Roe B."/>
            <person name="Binnewies T."/>
            <person name="Ussery D."/>
            <person name="Vereecke D."/>
            <person name="Gevers D."/>
            <person name="Holsters M."/>
            <person name="Oyaizu H."/>
        </authorList>
    </citation>
    <scope>NUCLEOTIDE SEQUENCE [LARGE SCALE GENOMIC DNA]</scope>
    <source>
        <strain evidence="2">ATCC 43989 / DSM 5975 / JCM 20966 / LMG 6465 / NBRC 14845 / NCIMB 13405 / ORS 571</strain>
    </source>
</reference>
<dbReference type="AlphaFoldDB" id="A8HVV3"/>
<protein>
    <submittedName>
        <fullName evidence="1">Uncharacterized protein</fullName>
    </submittedName>
</protein>
<evidence type="ECO:0000313" key="2">
    <source>
        <dbReference type="Proteomes" id="UP000000270"/>
    </source>
</evidence>
<keyword evidence="2" id="KW-1185">Reference proteome</keyword>
<sequence length="348" mass="38128">MRRGSWCVAPADRGSWMNALAQRLPAAGLDAGRIQLRAAPVDLAAFAAHVRGDPGFPVMRDAVIQNIVQLFRGDYLLSRLMLEEGRYVTIQMLLTLAATQQAEERSTWLTLGRLQQSLAGSELASRNRIEALVAVLERYGFVERRKAEEDLRLTLLLPTARLWGSDALFVEAMVQPLARLADTPPTGAAARELLSRLSLNSATQTSGAPTCDPQAPAWSTRDVAAAGAGHRNWHRLFAPRLTDYLALRGTHASIQQLATRDGGYMALLLLLDEARARGSARISLPYETLSNHTGISRTHARLLTEQAEACGFLRLHAKGGREVEVTEQFRDAADAWFASLAAFHLSLD</sequence>
<dbReference type="KEGG" id="azc:AZC_4362"/>
<name>A8HVV3_AZOC5</name>
<dbReference type="STRING" id="438753.AZC_4362"/>
<reference evidence="1 2" key="5">
    <citation type="journal article" date="2010" name="Appl. Environ. Microbiol.">
        <title>phrR-like gene praR of Azorhizobium caulinodans ORS571 is essential for symbiosis with Sesbania rostrata and is involved in expression of reb genes.</title>
        <authorList>
            <person name="Akiba N."/>
            <person name="Aono T."/>
            <person name="Toyazaki H."/>
            <person name="Sato S."/>
            <person name="Oyaizu H."/>
        </authorList>
    </citation>
    <scope>NUCLEOTIDE SEQUENCE [LARGE SCALE GENOMIC DNA]</scope>
    <source>
        <strain evidence="2">ATCC 43989 / DSM 5975 / JCM 20966 / LMG 6465 / NBRC 14845 / NCIMB 13405 / ORS 571</strain>
    </source>
</reference>
<reference evidence="1 2" key="3">
    <citation type="journal article" date="2008" name="BMC Genomics">
        <title>The genome of the versatile nitrogen fixer Azorhizobium caulinodans ORS571.</title>
        <authorList>
            <person name="Lee KB."/>
            <person name="Backer P.D."/>
            <person name="Aono T."/>
            <person name="Liu CT."/>
            <person name="Suzuki S."/>
            <person name="Suzuki T."/>
            <person name="Kaneko T."/>
            <person name="Yamada M."/>
            <person name="Tabata S."/>
            <person name="Kupfer D.M."/>
            <person name="Najar F.Z."/>
            <person name="Wiley G.B."/>
            <person name="Roe B."/>
            <person name="Binnewies T.T."/>
            <person name="Ussery D.W."/>
            <person name="D'Haeze W."/>
            <person name="Herder J.D."/>
            <person name="Gevers D."/>
            <person name="Vereecke D."/>
            <person name="Holsters M."/>
            <person name="Oyaizu H."/>
        </authorList>
    </citation>
    <scope>NUCLEOTIDE SEQUENCE [LARGE SCALE GENOMIC DNA]</scope>
    <source>
        <strain evidence="2">ATCC 43989 / DSM 5975 / JCM 20966 / LMG 6465 / NBRC 14845 / NCIMB 13405 / ORS 571</strain>
    </source>
</reference>
<reference evidence="1 2" key="4">
    <citation type="journal article" date="2009" name="Appl. Environ. Microbiol.">
        <title>Comparative genome-wide transcriptional profiling of Azorhizobium caulinodans ORS571 grown under free-living and symbiotic conditions.</title>
        <authorList>
            <person name="Tsukada S."/>
            <person name="Aono T."/>
            <person name="Akiba N."/>
            <person name="Lee KB."/>
            <person name="Liu CT."/>
            <person name="Toyazaki H."/>
            <person name="Oyaizu H."/>
        </authorList>
    </citation>
    <scope>NUCLEOTIDE SEQUENCE [LARGE SCALE GENOMIC DNA]</scope>
    <source>
        <strain evidence="2">ATCC 43989 / DSM 5975 / JCM 20966 / LMG 6465 / NBRC 14845 / NCIMB 13405 / ORS 571</strain>
    </source>
</reference>
<dbReference type="eggNOG" id="ENOG5032W4Z">
    <property type="taxonomic scope" value="Bacteria"/>
</dbReference>
<dbReference type="Proteomes" id="UP000000270">
    <property type="component" value="Chromosome"/>
</dbReference>
<organism evidence="1 2">
    <name type="scientific">Azorhizobium caulinodans (strain ATCC 43989 / DSM 5975 / JCM 20966 / LMG 6465 / NBRC 14845 / NCIMB 13405 / ORS 571)</name>
    <dbReference type="NCBI Taxonomy" id="438753"/>
    <lineage>
        <taxon>Bacteria</taxon>
        <taxon>Pseudomonadati</taxon>
        <taxon>Pseudomonadota</taxon>
        <taxon>Alphaproteobacteria</taxon>
        <taxon>Hyphomicrobiales</taxon>
        <taxon>Xanthobacteraceae</taxon>
        <taxon>Azorhizobium</taxon>
    </lineage>
</organism>
<proteinExistence type="predicted"/>
<gene>
    <name evidence="1" type="ordered locus">AZC_4362</name>
</gene>
<accession>A8HVV3</accession>
<reference evidence="1 2" key="1">
    <citation type="journal article" date="2007" name="Appl. Environ. Microbiol.">
        <title>Rhizobial factors required for stem nodule maturation and maintenance in Sesbania rostrata-Azorhizobium caulinodans ORS571 symbiosis.</title>
        <authorList>
            <person name="Suzuki S."/>
            <person name="Aono T."/>
            <person name="Lee KB."/>
            <person name="Suzuki T."/>
            <person name="Liu CT."/>
            <person name="Miwa H."/>
            <person name="Wakao S."/>
            <person name="Iki T."/>
            <person name="Oyaizu H."/>
        </authorList>
    </citation>
    <scope>NUCLEOTIDE SEQUENCE [LARGE SCALE GENOMIC DNA]</scope>
    <source>
        <strain evidence="2">ATCC 43989 / DSM 5975 / JCM 20966 / LMG 6465 / NBRC 14845 / NCIMB 13405 / ORS 571</strain>
    </source>
</reference>